<evidence type="ECO:0000313" key="1">
    <source>
        <dbReference type="EMBL" id="GDH40862.1"/>
    </source>
</evidence>
<accession>A0A4C9G4X1</accession>
<sequence>MNTVTVSFDASLTATKKEWQIAKPASMSLVVDNTKPLTMSTLQIAQMMNRVDRHRDIKRTVDRLVASGVIVHTPTAREQLEDKFGRSREIEVYLLDERSSYIVVAQISPEFTAFIVDEWKRLKEENEKLRSTPVNPYENFEETDWIELALEKTRENKRLVELHVRKAIDTHSLTRLLGEKRGSVKVQMILKGLCAAGVLERRLDASGKPNGYDLLPPGYMFARMSAHGQIEFTADAIPHLVKLGLLEEEKAATLKLPQPNNSRAIVNNTALLIRQNAGSLEHFGL</sequence>
<proteinExistence type="predicted"/>
<evidence type="ECO:0000313" key="2">
    <source>
        <dbReference type="Proteomes" id="UP000303027"/>
    </source>
</evidence>
<gene>
    <name evidence="1" type="ORF">BvCmsKKP061_02087</name>
</gene>
<dbReference type="RefSeq" id="WP_252344551.1">
    <property type="nucleotide sequence ID" value="NZ_BFXY01000064.1"/>
</dbReference>
<keyword evidence="1" id="KW-0238">DNA-binding</keyword>
<organism evidence="1 2">
    <name type="scientific">Escherichia coli</name>
    <dbReference type="NCBI Taxonomy" id="562"/>
    <lineage>
        <taxon>Bacteria</taxon>
        <taxon>Pseudomonadati</taxon>
        <taxon>Pseudomonadota</taxon>
        <taxon>Gammaproteobacteria</taxon>
        <taxon>Enterobacterales</taxon>
        <taxon>Enterobacteriaceae</taxon>
        <taxon>Escherichia</taxon>
    </lineage>
</organism>
<dbReference type="Proteomes" id="UP000303027">
    <property type="component" value="Unassembled WGS sequence"/>
</dbReference>
<name>A0A4C9G4X1_ECOLX</name>
<reference evidence="1 2" key="1">
    <citation type="submission" date="2018-04" db="EMBL/GenBank/DDBJ databases">
        <title>Large scale genomics of bovine and human commensal E. coli to reveal the emerging process of EHEC.</title>
        <authorList>
            <person name="Arimizu Y."/>
            <person name="Ogura Y."/>
        </authorList>
    </citation>
    <scope>NUCLEOTIDE SEQUENCE [LARGE SCALE GENOMIC DNA]</scope>
    <source>
        <strain evidence="1 2">KK-P061</strain>
    </source>
</reference>
<dbReference type="EMBL" id="BFXY01000064">
    <property type="protein sequence ID" value="GDH40862.1"/>
    <property type="molecule type" value="Genomic_DNA"/>
</dbReference>
<protein>
    <submittedName>
        <fullName evidence="1">DNA-binding protein</fullName>
    </submittedName>
</protein>
<dbReference type="GO" id="GO:0003677">
    <property type="term" value="F:DNA binding"/>
    <property type="evidence" value="ECO:0007669"/>
    <property type="project" value="UniProtKB-KW"/>
</dbReference>
<dbReference type="AlphaFoldDB" id="A0A4C9G4X1"/>
<comment type="caution">
    <text evidence="1">The sequence shown here is derived from an EMBL/GenBank/DDBJ whole genome shotgun (WGS) entry which is preliminary data.</text>
</comment>